<reference evidence="5 6" key="1">
    <citation type="journal article" date="2018" name="New Phytol.">
        <title>Phylogenomics of Endogonaceae and evolution of mycorrhizas within Mucoromycota.</title>
        <authorList>
            <person name="Chang Y."/>
            <person name="Desiro A."/>
            <person name="Na H."/>
            <person name="Sandor L."/>
            <person name="Lipzen A."/>
            <person name="Clum A."/>
            <person name="Barry K."/>
            <person name="Grigoriev I.V."/>
            <person name="Martin F.M."/>
            <person name="Stajich J.E."/>
            <person name="Smith M.E."/>
            <person name="Bonito G."/>
            <person name="Spatafora J.W."/>
        </authorList>
    </citation>
    <scope>NUCLEOTIDE SEQUENCE [LARGE SCALE GENOMIC DNA]</scope>
    <source>
        <strain evidence="5 6">GMNB39</strain>
    </source>
</reference>
<keyword evidence="3" id="KW-0694">RNA-binding</keyword>
<name>A0A432ZZ89_9FUNG</name>
<keyword evidence="2 5" id="KW-0396">Initiation factor</keyword>
<keyword evidence="4" id="KW-0648">Protein biosynthesis</keyword>
<dbReference type="Pfam" id="PF05091">
    <property type="entry name" value="eIF-3_zeta"/>
    <property type="match status" value="1"/>
</dbReference>
<protein>
    <submittedName>
        <fullName evidence="5">Eukaryotic translation initiation factor 3 subunit D</fullName>
    </submittedName>
</protein>
<evidence type="ECO:0000313" key="6">
    <source>
        <dbReference type="Proteomes" id="UP000268093"/>
    </source>
</evidence>
<evidence type="ECO:0000313" key="5">
    <source>
        <dbReference type="EMBL" id="RUO95822.1"/>
    </source>
</evidence>
<evidence type="ECO:0000256" key="4">
    <source>
        <dbReference type="ARBA" id="ARBA00022917"/>
    </source>
</evidence>
<dbReference type="GO" id="GO:0005852">
    <property type="term" value="C:eukaryotic translation initiation factor 3 complex"/>
    <property type="evidence" value="ECO:0007669"/>
    <property type="project" value="InterPro"/>
</dbReference>
<comment type="caution">
    <text evidence="5">The sequence shown here is derived from an EMBL/GenBank/DDBJ whole genome shotgun (WGS) entry which is preliminary data.</text>
</comment>
<dbReference type="GO" id="GO:0003723">
    <property type="term" value="F:RNA binding"/>
    <property type="evidence" value="ECO:0007669"/>
    <property type="project" value="UniProtKB-KW"/>
</dbReference>
<dbReference type="InterPro" id="IPR007783">
    <property type="entry name" value="eIF3d"/>
</dbReference>
<evidence type="ECO:0000256" key="3">
    <source>
        <dbReference type="ARBA" id="ARBA00022884"/>
    </source>
</evidence>
<dbReference type="PANTHER" id="PTHR12399">
    <property type="entry name" value="EUKARYOTIC TRANSLATION INITIATION FACTOR 3 SUBUNIT 7"/>
    <property type="match status" value="1"/>
</dbReference>
<dbReference type="GO" id="GO:0003743">
    <property type="term" value="F:translation initiation factor activity"/>
    <property type="evidence" value="ECO:0007669"/>
    <property type="project" value="UniProtKB-KW"/>
</dbReference>
<dbReference type="AlphaFoldDB" id="A0A432ZZ89"/>
<evidence type="ECO:0000256" key="2">
    <source>
        <dbReference type="ARBA" id="ARBA00022540"/>
    </source>
</evidence>
<dbReference type="EMBL" id="RBNI01025496">
    <property type="protein sequence ID" value="RUO95822.1"/>
    <property type="molecule type" value="Genomic_DNA"/>
</dbReference>
<keyword evidence="6" id="KW-1185">Reference proteome</keyword>
<gene>
    <name evidence="5" type="ORF">BC936DRAFT_143155</name>
</gene>
<sequence>MRDASVNVGPDWRVLDEIDFVRLSKLNFNVAEPEDVATYGFVNYYDKSYDRVNTHLERQLQHIDRVKYETTTSDDPVIQQFIKDGEATVFATDSILALLMCSPRTAYPWDIVINRIDDRVVFDKREGGVFDYVTVNENTADPPMETGDKDNINSPSALSMEATFINQHFAFQVINEEEKYEFENPNPFAVEDNEPLASCGYRYRRFDLTTKQAAATADDEEEPDEVTLIVRTEVDAAVANPNLQGGEPTFITVHALNEFDPKAQGAGNALDWRQKLDMQRGAVVATEMKNNSAKLARWAVQAILAGADQMKLG</sequence>
<evidence type="ECO:0000256" key="1">
    <source>
        <dbReference type="ARBA" id="ARBA00022490"/>
    </source>
</evidence>
<proteinExistence type="predicted"/>
<organism evidence="5 6">
    <name type="scientific">Jimgerdemannia flammicorona</name>
    <dbReference type="NCBI Taxonomy" id="994334"/>
    <lineage>
        <taxon>Eukaryota</taxon>
        <taxon>Fungi</taxon>
        <taxon>Fungi incertae sedis</taxon>
        <taxon>Mucoromycota</taxon>
        <taxon>Mucoromycotina</taxon>
        <taxon>Endogonomycetes</taxon>
        <taxon>Endogonales</taxon>
        <taxon>Endogonaceae</taxon>
        <taxon>Jimgerdemannia</taxon>
    </lineage>
</organism>
<keyword evidence="1" id="KW-0963">Cytoplasm</keyword>
<dbReference type="OrthoDB" id="16538at2759"/>
<dbReference type="Proteomes" id="UP000268093">
    <property type="component" value="Unassembled WGS sequence"/>
</dbReference>
<accession>A0A432ZZ89</accession>
<dbReference type="PANTHER" id="PTHR12399:SF0">
    <property type="entry name" value="EUKARYOTIC TRANSLATION INITIATION FACTOR 3 SUBUNIT D"/>
    <property type="match status" value="1"/>
</dbReference>